<evidence type="ECO:0000313" key="1">
    <source>
        <dbReference type="EMBL" id="UPT92280.1"/>
    </source>
</evidence>
<dbReference type="EMBL" id="CP096256">
    <property type="protein sequence ID" value="UPT92280.1"/>
    <property type="molecule type" value="Genomic_DNA"/>
</dbReference>
<sequence length="120" mass="12575">MTGVASLLCAMLGLACNDPSSSSDIARYGLVAAPSGRPTVQVAIGLVRKILPDPPPLVIEAGWSSNRSERAVPVHAVAAQALGRNELVSIYSDCRCILVKTGDLALLIRERAPERLASVV</sequence>
<keyword evidence="1" id="KW-0614">Plasmid</keyword>
<proteinExistence type="predicted"/>
<dbReference type="Proteomes" id="UP000551709">
    <property type="component" value="Plasmid pBb1S5a"/>
</dbReference>
<gene>
    <name evidence="1" type="ORF">HAP41_0000047910</name>
</gene>
<evidence type="ECO:0000313" key="2">
    <source>
        <dbReference type="Proteomes" id="UP000551709"/>
    </source>
</evidence>
<name>A0A8T5VRZ3_9BRAD</name>
<reference evidence="1" key="1">
    <citation type="journal article" date="2017" name="Syst. Appl. Microbiol.">
        <title>Soybeans inoculated with root zone soils of Canadian native legumes harbour diverse and novel Bradyrhizobium spp. that possess agricultural potential.</title>
        <authorList>
            <person name="Bromfield E.S.P."/>
            <person name="Cloutier S."/>
            <person name="Tambong J.T."/>
            <person name="Tran Thi T.V."/>
        </authorList>
    </citation>
    <scope>NUCLEOTIDE SEQUENCE</scope>
    <source>
        <strain evidence="1">1S5</strain>
    </source>
</reference>
<reference evidence="1" key="2">
    <citation type="submission" date="2022-04" db="EMBL/GenBank/DDBJ databases">
        <authorList>
            <person name="Bromfield E.S.P."/>
            <person name="Cloutier S."/>
        </authorList>
    </citation>
    <scope>NUCLEOTIDE SEQUENCE</scope>
    <source>
        <strain evidence="1">1S5</strain>
        <plasmid evidence="1">pBb1S5a</plasmid>
    </source>
</reference>
<accession>A0A8T5VRZ3</accession>
<dbReference type="AlphaFoldDB" id="A0A8T5VRZ3"/>
<protein>
    <submittedName>
        <fullName evidence="1">Uncharacterized protein</fullName>
    </submittedName>
</protein>
<organism evidence="1 2">
    <name type="scientific">Bradyrhizobium barranii subsp. apii</name>
    <dbReference type="NCBI Taxonomy" id="2819348"/>
    <lineage>
        <taxon>Bacteria</taxon>
        <taxon>Pseudomonadati</taxon>
        <taxon>Pseudomonadota</taxon>
        <taxon>Alphaproteobacteria</taxon>
        <taxon>Hyphomicrobiales</taxon>
        <taxon>Nitrobacteraceae</taxon>
        <taxon>Bradyrhizobium</taxon>
        <taxon>Bradyrhizobium barranii</taxon>
    </lineage>
</organism>
<dbReference type="RefSeq" id="WP_166107441.1">
    <property type="nucleotide sequence ID" value="NZ_CP096256.1"/>
</dbReference>
<geneLocation type="plasmid" evidence="1 2">
    <name>pBb1S5a</name>
</geneLocation>